<dbReference type="GO" id="GO:0043758">
    <property type="term" value="F:acetate-CoA ligase (ADP-forming) activity"/>
    <property type="evidence" value="ECO:0007669"/>
    <property type="project" value="InterPro"/>
</dbReference>
<evidence type="ECO:0000256" key="4">
    <source>
        <dbReference type="PROSITE-ProRule" id="PRU00409"/>
    </source>
</evidence>
<dbReference type="GO" id="GO:0005524">
    <property type="term" value="F:ATP binding"/>
    <property type="evidence" value="ECO:0007669"/>
    <property type="project" value="UniProtKB-UniRule"/>
</dbReference>
<dbReference type="InterPro" id="IPR036291">
    <property type="entry name" value="NAD(P)-bd_dom_sf"/>
</dbReference>
<dbReference type="InterPro" id="IPR003781">
    <property type="entry name" value="CoA-bd"/>
</dbReference>
<dbReference type="GeneID" id="41715406"/>
<dbReference type="PROSITE" id="PS50975">
    <property type="entry name" value="ATP_GRASP"/>
    <property type="match status" value="1"/>
</dbReference>
<dbReference type="SMART" id="SM00881">
    <property type="entry name" value="CoA_binding"/>
    <property type="match status" value="1"/>
</dbReference>
<dbReference type="PANTHER" id="PTHR43334:SF2">
    <property type="entry name" value="ACETATE--COA LIGASE [ADP-FORMING]"/>
    <property type="match status" value="1"/>
</dbReference>
<dbReference type="SUPFAM" id="SSF51735">
    <property type="entry name" value="NAD(P)-binding Rossmann-fold domains"/>
    <property type="match status" value="1"/>
</dbReference>
<dbReference type="InterPro" id="IPR013815">
    <property type="entry name" value="ATP_grasp_subdomain_1"/>
</dbReference>
<gene>
    <name evidence="6" type="ORF">IC006_1654</name>
</gene>
<keyword evidence="3 4" id="KW-0067">ATP-binding</keyword>
<keyword evidence="1 6" id="KW-0436">Ligase</keyword>
<evidence type="ECO:0000256" key="3">
    <source>
        <dbReference type="ARBA" id="ARBA00022840"/>
    </source>
</evidence>
<dbReference type="Pfam" id="PF13607">
    <property type="entry name" value="Succ_CoA_lig"/>
    <property type="match status" value="1"/>
</dbReference>
<dbReference type="Gene3D" id="3.40.50.720">
    <property type="entry name" value="NAD(P)-binding Rossmann-like Domain"/>
    <property type="match status" value="1"/>
</dbReference>
<dbReference type="InterPro" id="IPR032875">
    <property type="entry name" value="Succ_CoA_lig_flav_dom"/>
</dbReference>
<dbReference type="SUPFAM" id="SSF56059">
    <property type="entry name" value="Glutathione synthetase ATP-binding domain-like"/>
    <property type="match status" value="1"/>
</dbReference>
<dbReference type="OrthoDB" id="18103at2157"/>
<dbReference type="InterPro" id="IPR016102">
    <property type="entry name" value="Succinyl-CoA_synth-like"/>
</dbReference>
<dbReference type="KEGG" id="step:IC006_1654"/>
<keyword evidence="2 4" id="KW-0547">Nucleotide-binding</keyword>
<dbReference type="PANTHER" id="PTHR43334">
    <property type="entry name" value="ACETATE--COA LIGASE [ADP-FORMING]"/>
    <property type="match status" value="1"/>
</dbReference>
<dbReference type="STRING" id="1294262.GCA_001316085_00373"/>
<organism evidence="6 7">
    <name type="scientific">Sulfuracidifex tepidarius</name>
    <dbReference type="NCBI Taxonomy" id="1294262"/>
    <lineage>
        <taxon>Archaea</taxon>
        <taxon>Thermoproteota</taxon>
        <taxon>Thermoprotei</taxon>
        <taxon>Sulfolobales</taxon>
        <taxon>Sulfolobaceae</taxon>
        <taxon>Sulfuracidifex</taxon>
    </lineage>
</organism>
<dbReference type="Gene3D" id="3.40.50.261">
    <property type="entry name" value="Succinyl-CoA synthetase domains"/>
    <property type="match status" value="2"/>
</dbReference>
<evidence type="ECO:0000313" key="6">
    <source>
        <dbReference type="EMBL" id="BBG24344.1"/>
    </source>
</evidence>
<dbReference type="GO" id="GO:0046872">
    <property type="term" value="F:metal ion binding"/>
    <property type="evidence" value="ECO:0007669"/>
    <property type="project" value="InterPro"/>
</dbReference>
<keyword evidence="7" id="KW-1185">Reference proteome</keyword>
<dbReference type="AlphaFoldDB" id="A0A510DVY5"/>
<evidence type="ECO:0000259" key="5">
    <source>
        <dbReference type="PROSITE" id="PS50975"/>
    </source>
</evidence>
<dbReference type="Pfam" id="PF13549">
    <property type="entry name" value="ATP-grasp_5"/>
    <property type="match status" value="1"/>
</dbReference>
<name>A0A510DVY5_9CREN</name>
<proteinExistence type="predicted"/>
<dbReference type="Gene3D" id="3.30.1490.20">
    <property type="entry name" value="ATP-grasp fold, A domain"/>
    <property type="match status" value="1"/>
</dbReference>
<sequence length="662" mass="72608">MQELDSLFKPKNIAVIGASRNKEKVGNVITRNLISTFRGKIFPVNNKAESVEGLTAYKSIKDIKDDVDLAIVSVPREASIEVMEEAGEKGVKASIVITAGFREVGGDGVKLEEELKRVASKYSIRFLGPNTMGLVSPSYNGTFAFADMRRGNIALVVQSGGIGAYMLDWAHKSGTGISYLVTMGNQADVKEYEVIQYLSEDPETRAIFAYVEGISDGEKFLDTMPESASKKPIIFIKGGITDRGAKAAMSHTGSLAGSFEVFKAAVKSTGGILIEDFRDFLNLTKLVESSEPLKSDVLVITNSGGHGVLTSDAIERSGLRMISLPPRIEDDLRKILPPTSSIRNPLDLTGDAGKDRYSEALKLVSDLDCTKVVIAESLPFLSTVEVAKAVLPFKGKGIVGVFMGGDEDYSARIMDSADIPCFSFPEDAIKAIKYLTSREPPRKKIRISQPMESALEIVKGKDFLKDYESMKIMEIYGIRTPKWSVVEDEDSAEKEANRIGYPLVMKISADTPVHKTEMKGVYMNVEKDQVKQVFQALTKITKRVMLQEQLNGLELFVGGIKDPVFGHTVVVGSGGIYVEVMKNVSYGICPVDEDEVLNMLKESKVYDILNARKRGYDVGSVIRTVVAVSRMMVDLDIKELDINPLIVNERGAFAVDTRLILK</sequence>
<dbReference type="Gene3D" id="3.30.470.20">
    <property type="entry name" value="ATP-grasp fold, B domain"/>
    <property type="match status" value="1"/>
</dbReference>
<evidence type="ECO:0000256" key="2">
    <source>
        <dbReference type="ARBA" id="ARBA00022741"/>
    </source>
</evidence>
<feature type="domain" description="ATP-grasp" evidence="5">
    <location>
        <begin position="470"/>
        <end position="554"/>
    </location>
</feature>
<dbReference type="InterPro" id="IPR011761">
    <property type="entry name" value="ATP-grasp"/>
</dbReference>
<protein>
    <submittedName>
        <fullName evidence="6">Acetate--CoA ligase [ADP-forming] I</fullName>
    </submittedName>
</protein>
<dbReference type="RefSeq" id="WP_054845001.1">
    <property type="nucleotide sequence ID" value="NZ_AP018929.1"/>
</dbReference>
<dbReference type="EMBL" id="AP018929">
    <property type="protein sequence ID" value="BBG24344.1"/>
    <property type="molecule type" value="Genomic_DNA"/>
</dbReference>
<accession>A0A510DVY5</accession>
<dbReference type="Pfam" id="PF13380">
    <property type="entry name" value="CoA_binding_2"/>
    <property type="match status" value="1"/>
</dbReference>
<dbReference type="InterPro" id="IPR051538">
    <property type="entry name" value="Acyl-CoA_Synth/Transferase"/>
</dbReference>
<reference evidence="6 7" key="1">
    <citation type="journal article" date="2020" name="Int. J. Syst. Evol. Microbiol.">
        <title>Sulfuracidifex tepidarius gen. nov., sp. nov. and transfer of Sulfolobus metallicus Huber and Stetter 1992 to the genus Sulfuracidifex as Sulfuracidifex metallicus comb. nov.</title>
        <authorList>
            <person name="Itoh T."/>
            <person name="Miura T."/>
            <person name="Sakai H.D."/>
            <person name="Kato S."/>
            <person name="Ohkuma M."/>
            <person name="Takashina T."/>
        </authorList>
    </citation>
    <scope>NUCLEOTIDE SEQUENCE [LARGE SCALE GENOMIC DNA]</scope>
    <source>
        <strain evidence="6 7">IC-006</strain>
    </source>
</reference>
<dbReference type="InterPro" id="IPR043938">
    <property type="entry name" value="Ligase_CoA_dom"/>
</dbReference>
<evidence type="ECO:0000313" key="7">
    <source>
        <dbReference type="Proteomes" id="UP000322983"/>
    </source>
</evidence>
<evidence type="ECO:0000256" key="1">
    <source>
        <dbReference type="ARBA" id="ARBA00022598"/>
    </source>
</evidence>
<dbReference type="SUPFAM" id="SSF52210">
    <property type="entry name" value="Succinyl-CoA synthetase domains"/>
    <property type="match status" value="2"/>
</dbReference>
<dbReference type="Proteomes" id="UP000322983">
    <property type="component" value="Chromosome"/>
</dbReference>
<dbReference type="Pfam" id="PF19045">
    <property type="entry name" value="Ligase_CoA_2"/>
    <property type="match status" value="1"/>
</dbReference>